<dbReference type="InterPro" id="IPR054506">
    <property type="entry name" value="DnaA_N-like_STI"/>
</dbReference>
<protein>
    <recommendedName>
        <fullName evidence="11">AAA+ ATPase domain-containing protein</fullName>
    </recommendedName>
</protein>
<dbReference type="GO" id="GO:0003689">
    <property type="term" value="F:DNA clamp loader activity"/>
    <property type="evidence" value="ECO:0007669"/>
    <property type="project" value="TreeGrafter"/>
</dbReference>
<dbReference type="Pfam" id="PF23007">
    <property type="entry name" value="DnaA_N-like_STI"/>
    <property type="match status" value="1"/>
</dbReference>
<dbReference type="Proteomes" id="UP000657918">
    <property type="component" value="Unassembled WGS sequence"/>
</dbReference>
<comment type="caution">
    <text evidence="9">The sequence shown here is derived from an EMBL/GenBank/DDBJ whole genome shotgun (WGS) entry which is preliminary data.</text>
</comment>
<dbReference type="GO" id="GO:0005663">
    <property type="term" value="C:DNA replication factor C complex"/>
    <property type="evidence" value="ECO:0007669"/>
    <property type="project" value="TreeGrafter"/>
</dbReference>
<dbReference type="GO" id="GO:0005524">
    <property type="term" value="F:ATP binding"/>
    <property type="evidence" value="ECO:0007669"/>
    <property type="project" value="UniProtKB-KW"/>
</dbReference>
<proteinExistence type="inferred from homology"/>
<dbReference type="SUPFAM" id="SSF52540">
    <property type="entry name" value="P-loop containing nucleoside triphosphate hydrolases"/>
    <property type="match status" value="1"/>
</dbReference>
<name>A0A835JL16_9ROSI</name>
<evidence type="ECO:0000313" key="10">
    <source>
        <dbReference type="Proteomes" id="UP000657918"/>
    </source>
</evidence>
<feature type="domain" description="DNA polymerase III subunit gamma/tau helical lid" evidence="7">
    <location>
        <begin position="468"/>
        <end position="508"/>
    </location>
</feature>
<dbReference type="InterPro" id="IPR012763">
    <property type="entry name" value="DNA_pol_III_sug/sutau_N"/>
</dbReference>
<evidence type="ECO:0000313" key="9">
    <source>
        <dbReference type="EMBL" id="KAF9671652.1"/>
    </source>
</evidence>
<evidence type="ECO:0000256" key="3">
    <source>
        <dbReference type="ARBA" id="ARBA00022741"/>
    </source>
</evidence>
<keyword evidence="5" id="KW-0067">ATP-binding</keyword>
<reference evidence="9 10" key="1">
    <citation type="submission" date="2020-10" db="EMBL/GenBank/DDBJ databases">
        <title>Plant Genome Project.</title>
        <authorList>
            <person name="Zhang R.-G."/>
        </authorList>
    </citation>
    <scope>NUCLEOTIDE SEQUENCE [LARGE SCALE GENOMIC DNA]</scope>
    <source>
        <strain evidence="9">FAFU-HL-1</strain>
        <tissue evidence="9">Leaf</tissue>
    </source>
</reference>
<dbReference type="GO" id="GO:0009360">
    <property type="term" value="C:DNA polymerase III complex"/>
    <property type="evidence" value="ECO:0007669"/>
    <property type="project" value="InterPro"/>
</dbReference>
<keyword evidence="3" id="KW-0547">Nucleotide-binding</keyword>
<dbReference type="GO" id="GO:0046872">
    <property type="term" value="F:metal ion binding"/>
    <property type="evidence" value="ECO:0007669"/>
    <property type="project" value="UniProtKB-KW"/>
</dbReference>
<keyword evidence="10" id="KW-1185">Reference proteome</keyword>
<dbReference type="PANTHER" id="PTHR11669:SF0">
    <property type="entry name" value="PROTEIN STICHEL-LIKE 2"/>
    <property type="match status" value="1"/>
</dbReference>
<feature type="domain" description="STICHEL DnaA-N-like alpha-beta" evidence="8">
    <location>
        <begin position="791"/>
        <end position="874"/>
    </location>
</feature>
<feature type="region of interest" description="Disordered" evidence="6">
    <location>
        <begin position="961"/>
        <end position="997"/>
    </location>
</feature>
<dbReference type="Pfam" id="PF13177">
    <property type="entry name" value="DNA_pol3_delta2"/>
    <property type="match status" value="1"/>
</dbReference>
<keyword evidence="4" id="KW-0862">Zinc</keyword>
<evidence type="ECO:0000256" key="4">
    <source>
        <dbReference type="ARBA" id="ARBA00022833"/>
    </source>
</evidence>
<feature type="compositionally biased region" description="Polar residues" evidence="6">
    <location>
        <begin position="961"/>
        <end position="973"/>
    </location>
</feature>
<dbReference type="NCBIfam" id="TIGR02397">
    <property type="entry name" value="dnaX_nterm"/>
    <property type="match status" value="1"/>
</dbReference>
<dbReference type="GO" id="GO:0006281">
    <property type="term" value="P:DNA repair"/>
    <property type="evidence" value="ECO:0007669"/>
    <property type="project" value="TreeGrafter"/>
</dbReference>
<evidence type="ECO:0008006" key="11">
    <source>
        <dbReference type="Google" id="ProtNLM"/>
    </source>
</evidence>
<gene>
    <name evidence="9" type="ORF">SADUNF_Sadunf12G0069900</name>
</gene>
<dbReference type="FunFam" id="1.10.8.60:FF:000013">
    <property type="entry name" value="DNA polymerase III subunit gamma/tau"/>
    <property type="match status" value="1"/>
</dbReference>
<evidence type="ECO:0000256" key="5">
    <source>
        <dbReference type="ARBA" id="ARBA00022840"/>
    </source>
</evidence>
<keyword evidence="2" id="KW-0479">Metal-binding</keyword>
<sequence>MADGRRHSVDLPITRTLIALRRVRSLRDPSTNSMSKFPALLENATWETNSTKEISIQFAKVSKEGRLNHNGLSGWKNLCLDEHSEEQVDNFDSQYDMGKSELIFRESLGEVKSLDAPLRTENVEGDDCERETNGTTLLSEEYCGGRRNKVLDLVCTTPLSNQLVDRDSTNGPITGSPLGESIDQSVPRQKHRSKNQVKSYSGVGDILSRAGSPCLSVSDALSSHSTSLLANEEADFMVQNDRGCGISCCWKKTPRLRDSNPYSDAEGNPLLSRHVAGKRSWKHITNETPRSLSQKFRPKSFDELVGQNVVVRSLLGAISKGRITSLYLFHGPRGTGKTSASRIFAAALNCLSHEYKPCGVCRECIAFFSGRSRDVKEVDSMRINRAKRIGSLVKNASMPPFSSRFKVFIVDECHLLNEETWGTVLNSLENLSQNVVFVMVTPELDMLPRSAVTRCQKYHFTKIKDADIAGRLRNICVEEDLDFDQVALDFIAAKSSGSLRDAEIMLDQLSLLGKRITLSLAHELVSVLFSCEYSLHFLLIGLIKVIIVIVQIGVVSDDELFDLLDLALSSDTSSTVIRARELMGSRIDPMRLVSQLANLIMDVLAGKCQDNSSEVRRKFSRKHASTGYGMLNWANDSLVVRSSVPRNFLAPVYSSVTSDYVHTWASGMLFFAHMKMISILLLDYLAYDSCLNFLLTAEGDVQRLSYALKILSESEKQLRMSKSQSTWLTVALLQLSSLESSPMDVNDSKSSMRNGHDRDGDFSSTPSTGESLKHLAPRSCEDSRMERLQVQGDCKVTLDSIWKRASESCKSNSLRSFLRKQGKLSSLHFDKGLAVAELEFHHPNYASKAEKSWKFIASSLQTVLGCNVEIRINLVLCAPVSKCAKLRMLSFSLFGCSRRTHYKSHPPVEGGSDSDYSDHISEKPMIREKAISACPSDCGSQVPHNCYHRVEVGRALRNSEGNMLSIGPTSSHRSLPDDASKTPGHGFPSSKAGEGNRQDTIFSSQEAEDQPKCFPKRLRLPKKSRSSDATKLVRIDNHQENKLALSIPGKESTENMHNCQFWELSSETKIIFGLPGSSLCRRQVDLLFREGVSTFAHCKELQICFVHCNFFRNWRLLHVETISKIIKKLQRKSLCEDVNNLIAKGHVEHRLDHERLSLAQNGLPEDILSLALVSTSVGDGLEEDIPTRSMISSAFFFCERKIPPEYLVECEEWVGRWRKERLAMVRKWEIQVALGGLGGARAPGCPKQLCHNSGDKMVKADGVENPIGGLVVWPKVAMAQSKVEESKSAAMWASAAMLYFAGDDGVVINSGSEFRICG</sequence>
<dbReference type="InterPro" id="IPR050238">
    <property type="entry name" value="DNA_Rep/Repair_Clamp_Loader"/>
</dbReference>
<evidence type="ECO:0000256" key="1">
    <source>
        <dbReference type="ARBA" id="ARBA00006360"/>
    </source>
</evidence>
<dbReference type="Pfam" id="PF22608">
    <property type="entry name" value="DNAX_ATPase_lid"/>
    <property type="match status" value="1"/>
</dbReference>
<organism evidence="9 10">
    <name type="scientific">Salix dunnii</name>
    <dbReference type="NCBI Taxonomy" id="1413687"/>
    <lineage>
        <taxon>Eukaryota</taxon>
        <taxon>Viridiplantae</taxon>
        <taxon>Streptophyta</taxon>
        <taxon>Embryophyta</taxon>
        <taxon>Tracheophyta</taxon>
        <taxon>Spermatophyta</taxon>
        <taxon>Magnoliopsida</taxon>
        <taxon>eudicotyledons</taxon>
        <taxon>Gunneridae</taxon>
        <taxon>Pentapetalae</taxon>
        <taxon>rosids</taxon>
        <taxon>fabids</taxon>
        <taxon>Malpighiales</taxon>
        <taxon>Salicaceae</taxon>
        <taxon>Saliceae</taxon>
        <taxon>Salix</taxon>
    </lineage>
</organism>
<dbReference type="GO" id="GO:0003887">
    <property type="term" value="F:DNA-directed DNA polymerase activity"/>
    <property type="evidence" value="ECO:0007669"/>
    <property type="project" value="InterPro"/>
</dbReference>
<dbReference type="GO" id="GO:0006261">
    <property type="term" value="P:DNA-templated DNA replication"/>
    <property type="evidence" value="ECO:0007669"/>
    <property type="project" value="TreeGrafter"/>
</dbReference>
<accession>A0A835JL16</accession>
<dbReference type="Gene3D" id="3.40.50.300">
    <property type="entry name" value="P-loop containing nucleotide triphosphate hydrolases"/>
    <property type="match status" value="1"/>
</dbReference>
<evidence type="ECO:0000259" key="8">
    <source>
        <dbReference type="Pfam" id="PF23007"/>
    </source>
</evidence>
<dbReference type="InterPro" id="IPR027417">
    <property type="entry name" value="P-loop_NTPase"/>
</dbReference>
<evidence type="ECO:0000256" key="6">
    <source>
        <dbReference type="SAM" id="MobiDB-lite"/>
    </source>
</evidence>
<dbReference type="Gene3D" id="1.10.8.60">
    <property type="match status" value="1"/>
</dbReference>
<feature type="region of interest" description="Disordered" evidence="6">
    <location>
        <begin position="741"/>
        <end position="779"/>
    </location>
</feature>
<feature type="region of interest" description="Disordered" evidence="6">
    <location>
        <begin position="165"/>
        <end position="199"/>
    </location>
</feature>
<dbReference type="PANTHER" id="PTHR11669">
    <property type="entry name" value="REPLICATION FACTOR C / DNA POLYMERASE III GAMMA-TAU SUBUNIT"/>
    <property type="match status" value="1"/>
</dbReference>
<evidence type="ECO:0000256" key="2">
    <source>
        <dbReference type="ARBA" id="ARBA00022723"/>
    </source>
</evidence>
<comment type="similarity">
    <text evidence="1">Belongs to the DnaX/STICHEL family.</text>
</comment>
<dbReference type="CDD" id="cd18137">
    <property type="entry name" value="HLD_clamp_pol_III_gamma_tau"/>
    <property type="match status" value="1"/>
</dbReference>
<dbReference type="OrthoDB" id="1899087at2759"/>
<dbReference type="InterPro" id="IPR045085">
    <property type="entry name" value="HLD_clamp_pol_III_gamma_tau"/>
</dbReference>
<evidence type="ECO:0000259" key="7">
    <source>
        <dbReference type="Pfam" id="PF22608"/>
    </source>
</evidence>
<dbReference type="EMBL" id="JADGMS010000012">
    <property type="protein sequence ID" value="KAF9671652.1"/>
    <property type="molecule type" value="Genomic_DNA"/>
</dbReference>